<evidence type="ECO:0000313" key="4">
    <source>
        <dbReference type="Proteomes" id="UP000266673"/>
    </source>
</evidence>
<dbReference type="SUPFAM" id="SSF57997">
    <property type="entry name" value="Tropomyosin"/>
    <property type="match status" value="1"/>
</dbReference>
<accession>A0A397TWU1</accession>
<keyword evidence="2" id="KW-0472">Membrane</keyword>
<reference evidence="3 4" key="1">
    <citation type="submission" date="2018-06" db="EMBL/GenBank/DDBJ databases">
        <title>Comparative genomics reveals the genomic features of Rhizophagus irregularis, R. cerebriforme, R. diaphanum and Gigaspora rosea, and their symbiotic lifestyle signature.</title>
        <authorList>
            <person name="Morin E."/>
            <person name="San Clemente H."/>
            <person name="Chen E.C.H."/>
            <person name="De La Providencia I."/>
            <person name="Hainaut M."/>
            <person name="Kuo A."/>
            <person name="Kohler A."/>
            <person name="Murat C."/>
            <person name="Tang N."/>
            <person name="Roy S."/>
            <person name="Loubradou J."/>
            <person name="Henrissat B."/>
            <person name="Grigoriev I.V."/>
            <person name="Corradi N."/>
            <person name="Roux C."/>
            <person name="Martin F.M."/>
        </authorList>
    </citation>
    <scope>NUCLEOTIDE SEQUENCE [LARGE SCALE GENOMIC DNA]</scope>
    <source>
        <strain evidence="3 4">DAOM 194757</strain>
    </source>
</reference>
<organism evidence="3 4">
    <name type="scientific">Gigaspora rosea</name>
    <dbReference type="NCBI Taxonomy" id="44941"/>
    <lineage>
        <taxon>Eukaryota</taxon>
        <taxon>Fungi</taxon>
        <taxon>Fungi incertae sedis</taxon>
        <taxon>Mucoromycota</taxon>
        <taxon>Glomeromycotina</taxon>
        <taxon>Glomeromycetes</taxon>
        <taxon>Diversisporales</taxon>
        <taxon>Gigasporaceae</taxon>
        <taxon>Gigaspora</taxon>
    </lineage>
</organism>
<dbReference type="Proteomes" id="UP000266673">
    <property type="component" value="Unassembled WGS sequence"/>
</dbReference>
<gene>
    <name evidence="3" type="ORF">C2G38_2231463</name>
</gene>
<sequence length="212" mass="24132">MRRKGKRSASSSANELHSNIKIKDNQNLILPEDALALVSTATVFDYPASTSAPIIAALTVFSILLAMLFDKVHETLAQTFSEQVKKSNLYQTTEKAYKEFKIEYDEQELETVNKENANLDKKLSIKKQELEVAKKDNANLNKKLTLKEQELETSKKENLNFDKKLSITKEELETAKKKNASLNKKLTLKEQELETSKKENLNLAKKLSIIKE</sequence>
<protein>
    <submittedName>
        <fullName evidence="3">Uncharacterized protein</fullName>
    </submittedName>
</protein>
<name>A0A397TWU1_9GLOM</name>
<keyword evidence="4" id="KW-1185">Reference proteome</keyword>
<dbReference type="AlphaFoldDB" id="A0A397TWU1"/>
<keyword evidence="2" id="KW-1133">Transmembrane helix</keyword>
<proteinExistence type="predicted"/>
<dbReference type="EMBL" id="QKWP01003237">
    <property type="protein sequence ID" value="RIB01237.1"/>
    <property type="molecule type" value="Genomic_DNA"/>
</dbReference>
<evidence type="ECO:0000256" key="2">
    <source>
        <dbReference type="SAM" id="Phobius"/>
    </source>
</evidence>
<feature type="coiled-coil region" evidence="1">
    <location>
        <begin position="90"/>
        <end position="199"/>
    </location>
</feature>
<evidence type="ECO:0000313" key="3">
    <source>
        <dbReference type="EMBL" id="RIB01237.1"/>
    </source>
</evidence>
<comment type="caution">
    <text evidence="3">The sequence shown here is derived from an EMBL/GenBank/DDBJ whole genome shotgun (WGS) entry which is preliminary data.</text>
</comment>
<feature type="transmembrane region" description="Helical" evidence="2">
    <location>
        <begin position="50"/>
        <end position="69"/>
    </location>
</feature>
<keyword evidence="1" id="KW-0175">Coiled coil</keyword>
<dbReference type="OrthoDB" id="2801085at2759"/>
<evidence type="ECO:0000256" key="1">
    <source>
        <dbReference type="SAM" id="Coils"/>
    </source>
</evidence>
<keyword evidence="2" id="KW-0812">Transmembrane</keyword>